<gene>
    <name evidence="3" type="ORF">Fmac_015873</name>
</gene>
<name>A0ABD1MFT2_9FABA</name>
<reference evidence="3 4" key="1">
    <citation type="submission" date="2024-08" db="EMBL/GenBank/DDBJ databases">
        <title>Insights into the chromosomal genome structure of Flemingia macrophylla.</title>
        <authorList>
            <person name="Ding Y."/>
            <person name="Zhao Y."/>
            <person name="Bi W."/>
            <person name="Wu M."/>
            <person name="Zhao G."/>
            <person name="Gong Y."/>
            <person name="Li W."/>
            <person name="Zhang P."/>
        </authorList>
    </citation>
    <scope>NUCLEOTIDE SEQUENCE [LARGE SCALE GENOMIC DNA]</scope>
    <source>
        <strain evidence="3">DYQJB</strain>
        <tissue evidence="3">Leaf</tissue>
    </source>
</reference>
<dbReference type="PANTHER" id="PTHR32212:SF267">
    <property type="entry name" value="F-BOX_RNI_FBD-LIKE DOMAIN PROTEIN"/>
    <property type="match status" value="1"/>
</dbReference>
<feature type="domain" description="F-box" evidence="2">
    <location>
        <begin position="136"/>
        <end position="183"/>
    </location>
</feature>
<dbReference type="EMBL" id="JBGMDY010000005">
    <property type="protein sequence ID" value="KAL2334660.1"/>
    <property type="molecule type" value="Genomic_DNA"/>
</dbReference>
<dbReference type="InterPro" id="IPR053781">
    <property type="entry name" value="F-box_AtFBL13-like"/>
</dbReference>
<organism evidence="3 4">
    <name type="scientific">Flemingia macrophylla</name>
    <dbReference type="NCBI Taxonomy" id="520843"/>
    <lineage>
        <taxon>Eukaryota</taxon>
        <taxon>Viridiplantae</taxon>
        <taxon>Streptophyta</taxon>
        <taxon>Embryophyta</taxon>
        <taxon>Tracheophyta</taxon>
        <taxon>Spermatophyta</taxon>
        <taxon>Magnoliopsida</taxon>
        <taxon>eudicotyledons</taxon>
        <taxon>Gunneridae</taxon>
        <taxon>Pentapetalae</taxon>
        <taxon>rosids</taxon>
        <taxon>fabids</taxon>
        <taxon>Fabales</taxon>
        <taxon>Fabaceae</taxon>
        <taxon>Papilionoideae</taxon>
        <taxon>50 kb inversion clade</taxon>
        <taxon>NPAAA clade</taxon>
        <taxon>indigoferoid/millettioid clade</taxon>
        <taxon>Phaseoleae</taxon>
        <taxon>Flemingia</taxon>
    </lineage>
</organism>
<dbReference type="Gene3D" id="3.80.10.10">
    <property type="entry name" value="Ribonuclease Inhibitor"/>
    <property type="match status" value="1"/>
</dbReference>
<feature type="region of interest" description="Disordered" evidence="1">
    <location>
        <begin position="84"/>
        <end position="106"/>
    </location>
</feature>
<sequence length="491" mass="55393">MRTRGQHAMRTRESSSHSKHHPGLGGAMEELNSDEWLPLGWTVEVRMRRNGRRDKAMVEKAIAEWLTPEWVKMARITTNGDTIGSVPHVGSSDSNPKSTFKKDEQSVTVAAPQRKISIKEGKEGKSIMKKKDEEKSDRLSDLPDTVLLYIMELMETKNAVQTCVLSKRWEHLWKRLSKFIVNTSHFNSDDSYREFLSNFLFGRDNSFSMLNFDFRGRGSSAPGLLCRLMSYASLYNIQEFSVSIDLLESDLPFLIFLFLCPSLTSLKLSMAITSYDSSTLRALQSVRVPTLKTLELCGITFPASDSGIDYAEPFSRCTSLNTLILDSCYLHYDAKYLWICNSNLSKLTIIGSNTPPYPIALSTPNLRSFTVMGINNHIFCSPCNLSFIEEVTLDTDHCIPLYGYKDLYIMKLLPVFNNVKTMTLSLSTLHTLTKDLSNAASESVQPPCYDKLKSLKVTKSFGGSDMTAKKVRIALEYLLQKSTLAKIDVIY</sequence>
<dbReference type="InterPro" id="IPR036047">
    <property type="entry name" value="F-box-like_dom_sf"/>
</dbReference>
<proteinExistence type="predicted"/>
<accession>A0ABD1MFT2</accession>
<dbReference type="InterPro" id="IPR032675">
    <property type="entry name" value="LRR_dom_sf"/>
</dbReference>
<dbReference type="SUPFAM" id="SSF81383">
    <property type="entry name" value="F-box domain"/>
    <property type="match status" value="1"/>
</dbReference>
<evidence type="ECO:0000259" key="2">
    <source>
        <dbReference type="PROSITE" id="PS50181"/>
    </source>
</evidence>
<protein>
    <recommendedName>
        <fullName evidence="2">F-box domain-containing protein</fullName>
    </recommendedName>
</protein>
<dbReference type="PROSITE" id="PS50181">
    <property type="entry name" value="FBOX"/>
    <property type="match status" value="1"/>
</dbReference>
<evidence type="ECO:0000256" key="1">
    <source>
        <dbReference type="SAM" id="MobiDB-lite"/>
    </source>
</evidence>
<dbReference type="InterPro" id="IPR001810">
    <property type="entry name" value="F-box_dom"/>
</dbReference>
<comment type="caution">
    <text evidence="3">The sequence shown here is derived from an EMBL/GenBank/DDBJ whole genome shotgun (WGS) entry which is preliminary data.</text>
</comment>
<dbReference type="Pfam" id="PF00646">
    <property type="entry name" value="F-box"/>
    <property type="match status" value="1"/>
</dbReference>
<dbReference type="PANTHER" id="PTHR32212">
    <property type="entry name" value="CYCLIN-LIKE F-BOX"/>
    <property type="match status" value="1"/>
</dbReference>
<dbReference type="CDD" id="cd22160">
    <property type="entry name" value="F-box_AtFBL13-like"/>
    <property type="match status" value="1"/>
</dbReference>
<evidence type="ECO:0000313" key="4">
    <source>
        <dbReference type="Proteomes" id="UP001603857"/>
    </source>
</evidence>
<feature type="region of interest" description="Disordered" evidence="1">
    <location>
        <begin position="1"/>
        <end position="29"/>
    </location>
</feature>
<dbReference type="AlphaFoldDB" id="A0ABD1MFT2"/>
<keyword evidence="4" id="KW-1185">Reference proteome</keyword>
<dbReference type="Proteomes" id="UP001603857">
    <property type="component" value="Unassembled WGS sequence"/>
</dbReference>
<dbReference type="SUPFAM" id="SSF52047">
    <property type="entry name" value="RNI-like"/>
    <property type="match status" value="1"/>
</dbReference>
<evidence type="ECO:0000313" key="3">
    <source>
        <dbReference type="EMBL" id="KAL2334660.1"/>
    </source>
</evidence>